<dbReference type="GO" id="GO:0046592">
    <property type="term" value="F:polyamine oxidase activity"/>
    <property type="evidence" value="ECO:0007669"/>
    <property type="project" value="TreeGrafter"/>
</dbReference>
<sequence length="502" mass="55152">MSATKEAKIVVVGAGFAGLAAAATLVRAGFQNVQILEANGRVGGRVHTTRPFSQNIIELGANWIHGQEGNPLFQLAKEHGLLVEGVSASKVMCLPRYVTPRDYFFRQGGRQVSTESVDQVCSLFSKLTSKAFESELEDKHRALSLGSFLDAAFAESPLAASEDGQRLFEWCKRSECTDEASSSLYEVSASQIGYYIALEGGFFNSLGPGGYQAILDILLKDLPSEIILTNKAVKSIHWDLKEQLQANEKGGSNHPVKLICEDDGVFEADHVIVTVSLGVLKQQAGTLFKPSLPKSKLTAIEQLGFGTVDKIFLCFNERFWPEDCAGIQLVWDEGPEDKSVYTSHSEGEAWKETWYKKICGFDSVARHPTVLCGWITGREALHMETLQDSEVGDACVRLLRSFTGWSVPDVSKVLISRWGLDPQVLGSYTFVPHNVNGVKEHEALAAPIPFKNKIPESKPLQVLFAGEATHVNFYTTTHGAYMSGVREAQRLITHYTTKTVTS</sequence>
<dbReference type="KEGG" id="amex:103026971"/>
<accession>A0A8B9HXI6</accession>
<comment type="cofactor">
    <cofactor evidence="1">
        <name>FAD</name>
        <dbReference type="ChEBI" id="CHEBI:57692"/>
    </cofactor>
</comment>
<evidence type="ECO:0000313" key="6">
    <source>
        <dbReference type="Ensembl" id="ENSAMXP00005019434.1"/>
    </source>
</evidence>
<keyword evidence="2" id="KW-0285">Flavoprotein</keyword>
<dbReference type="EMBL" id="JAICCE010000011">
    <property type="protein sequence ID" value="KAG9271625.1"/>
    <property type="molecule type" value="Genomic_DNA"/>
</dbReference>
<dbReference type="AlphaFoldDB" id="A0A8B9HXI6"/>
<dbReference type="SUPFAM" id="SSF51905">
    <property type="entry name" value="FAD/NAD(P)-binding domain"/>
    <property type="match status" value="1"/>
</dbReference>
<reference evidence="6" key="2">
    <citation type="submission" date="2025-05" db="UniProtKB">
        <authorList>
            <consortium name="Ensembl"/>
        </authorList>
    </citation>
    <scope>IDENTIFICATION</scope>
</reference>
<dbReference type="SUPFAM" id="SSF54373">
    <property type="entry name" value="FAD-linked reductases, C-terminal domain"/>
    <property type="match status" value="1"/>
</dbReference>
<name>A0A8B9HXI6_ASTMX</name>
<dbReference type="PANTHER" id="PTHR10742">
    <property type="entry name" value="FLAVIN MONOAMINE OXIDASE"/>
    <property type="match status" value="1"/>
</dbReference>
<keyword evidence="3" id="KW-0274">FAD</keyword>
<evidence type="ECO:0000259" key="4">
    <source>
        <dbReference type="Pfam" id="PF01593"/>
    </source>
</evidence>
<dbReference type="Proteomes" id="UP000752171">
    <property type="component" value="Unassembled WGS sequence"/>
</dbReference>
<evidence type="ECO:0000256" key="1">
    <source>
        <dbReference type="ARBA" id="ARBA00001974"/>
    </source>
</evidence>
<dbReference type="Gene3D" id="3.50.50.60">
    <property type="entry name" value="FAD/NAD(P)-binding domain"/>
    <property type="match status" value="1"/>
</dbReference>
<dbReference type="InterPro" id="IPR002937">
    <property type="entry name" value="Amino_oxidase"/>
</dbReference>
<dbReference type="OrthoDB" id="2019015at2759"/>
<gene>
    <name evidence="5" type="primary">SMOX</name>
    <name evidence="5" type="ORF">AMEX_G14571</name>
</gene>
<dbReference type="PANTHER" id="PTHR10742:SF377">
    <property type="entry name" value="SPERMINE OXIDASE-LIKE"/>
    <property type="match status" value="1"/>
</dbReference>
<dbReference type="Proteomes" id="UP000694621">
    <property type="component" value="Unplaced"/>
</dbReference>
<dbReference type="OMA" id="ASQIGYY"/>
<proteinExistence type="predicted"/>
<organism evidence="6 7">
    <name type="scientific">Astyanax mexicanus</name>
    <name type="common">Blind cave fish</name>
    <name type="synonym">Astyanax fasciatus mexicanus</name>
    <dbReference type="NCBI Taxonomy" id="7994"/>
    <lineage>
        <taxon>Eukaryota</taxon>
        <taxon>Metazoa</taxon>
        <taxon>Chordata</taxon>
        <taxon>Craniata</taxon>
        <taxon>Vertebrata</taxon>
        <taxon>Euteleostomi</taxon>
        <taxon>Actinopterygii</taxon>
        <taxon>Neopterygii</taxon>
        <taxon>Teleostei</taxon>
        <taxon>Ostariophysi</taxon>
        <taxon>Characiformes</taxon>
        <taxon>Characoidei</taxon>
        <taxon>Acestrorhamphidae</taxon>
        <taxon>Acestrorhamphinae</taxon>
        <taxon>Astyanax</taxon>
    </lineage>
</organism>
<dbReference type="InterPro" id="IPR050281">
    <property type="entry name" value="Flavin_monoamine_oxidase"/>
</dbReference>
<dbReference type="Ensembl" id="ENSAMXT00005021483.1">
    <property type="protein sequence ID" value="ENSAMXP00005019434.1"/>
    <property type="gene ID" value="ENSAMXG00005010070.1"/>
</dbReference>
<evidence type="ECO:0000313" key="8">
    <source>
        <dbReference type="Proteomes" id="UP000752171"/>
    </source>
</evidence>
<feature type="domain" description="Amine oxidase" evidence="4">
    <location>
        <begin position="16"/>
        <end position="492"/>
    </location>
</feature>
<evidence type="ECO:0000313" key="5">
    <source>
        <dbReference type="EMBL" id="KAG9271625.1"/>
    </source>
</evidence>
<protein>
    <submittedName>
        <fullName evidence="5 6">Spermine oxidase</fullName>
    </submittedName>
</protein>
<evidence type="ECO:0000313" key="7">
    <source>
        <dbReference type="Proteomes" id="UP000694621"/>
    </source>
</evidence>
<evidence type="ECO:0000256" key="3">
    <source>
        <dbReference type="ARBA" id="ARBA00022827"/>
    </source>
</evidence>
<evidence type="ECO:0000256" key="2">
    <source>
        <dbReference type="ARBA" id="ARBA00022630"/>
    </source>
</evidence>
<dbReference type="InterPro" id="IPR036188">
    <property type="entry name" value="FAD/NAD-bd_sf"/>
</dbReference>
<dbReference type="Pfam" id="PF01593">
    <property type="entry name" value="Amino_oxidase"/>
    <property type="match status" value="1"/>
</dbReference>
<dbReference type="Gene3D" id="3.90.660.10">
    <property type="match status" value="1"/>
</dbReference>
<reference evidence="5 8" key="1">
    <citation type="submission" date="2021-07" db="EMBL/GenBank/DDBJ databases">
        <authorList>
            <person name="Imarazene B."/>
            <person name="Zahm M."/>
            <person name="Klopp C."/>
            <person name="Cabau C."/>
            <person name="Beille S."/>
            <person name="Jouanno E."/>
            <person name="Castinel A."/>
            <person name="Lluch J."/>
            <person name="Gil L."/>
            <person name="Kuchtly C."/>
            <person name="Lopez Roques C."/>
            <person name="Donnadieu C."/>
            <person name="Parrinello H."/>
            <person name="Journot L."/>
            <person name="Du K."/>
            <person name="Schartl M."/>
            <person name="Retaux S."/>
            <person name="Guiguen Y."/>
        </authorList>
    </citation>
    <scope>NUCLEOTIDE SEQUENCE [LARGE SCALE GENOMIC DNA]</scope>
    <source>
        <strain evidence="5">Pach_M1</strain>
        <tissue evidence="5">Testis</tissue>
    </source>
</reference>